<evidence type="ECO:0000256" key="5">
    <source>
        <dbReference type="PROSITE-ProRule" id="PRU00169"/>
    </source>
</evidence>
<evidence type="ECO:0000256" key="2">
    <source>
        <dbReference type="ARBA" id="ARBA00023015"/>
    </source>
</evidence>
<dbReference type="InterPro" id="IPR058245">
    <property type="entry name" value="NreC/VraR/RcsB-like_REC"/>
</dbReference>
<dbReference type="InterPro" id="IPR011006">
    <property type="entry name" value="CheY-like_superfamily"/>
</dbReference>
<protein>
    <submittedName>
        <fullName evidence="8">Response regulator transcription factor</fullName>
    </submittedName>
</protein>
<dbReference type="AlphaFoldDB" id="A0A974BH83"/>
<dbReference type="CDD" id="cd17535">
    <property type="entry name" value="REC_NarL-like"/>
    <property type="match status" value="1"/>
</dbReference>
<dbReference type="CDD" id="cd06170">
    <property type="entry name" value="LuxR_C_like"/>
    <property type="match status" value="1"/>
</dbReference>
<dbReference type="Proteomes" id="UP000611629">
    <property type="component" value="Unassembled WGS sequence"/>
</dbReference>
<feature type="modified residue" description="4-aspartylphosphate" evidence="5">
    <location>
        <position position="56"/>
    </location>
</feature>
<proteinExistence type="predicted"/>
<dbReference type="PROSITE" id="PS50043">
    <property type="entry name" value="HTH_LUXR_2"/>
    <property type="match status" value="1"/>
</dbReference>
<comment type="caution">
    <text evidence="8">The sequence shown here is derived from an EMBL/GenBank/DDBJ whole genome shotgun (WGS) entry which is preliminary data.</text>
</comment>
<dbReference type="InterPro" id="IPR039420">
    <property type="entry name" value="WalR-like"/>
</dbReference>
<dbReference type="InterPro" id="IPR000792">
    <property type="entry name" value="Tscrpt_reg_LuxR_C"/>
</dbReference>
<sequence>MNQITVLLADDQTIIRDGLSALLETNPDIQVVAEAKNGMEAYEQTEIHHPQVVLMDIRMPEMGGVEATRLIKRDFPDTAVLVLTTFDDDESILGAITYGASGYLLKDISGVKLAEAIRDTVRGSVILPGNIAAKITKHIGKQVKPETSLEDFTQREQDIIRLLMQGNSNQEIAQSLFLTVGTVKNYISQIYSKAGITDRANAILHFKKLGF</sequence>
<dbReference type="SMART" id="SM00421">
    <property type="entry name" value="HTH_LUXR"/>
    <property type="match status" value="1"/>
</dbReference>
<dbReference type="Gene3D" id="3.40.50.2300">
    <property type="match status" value="1"/>
</dbReference>
<dbReference type="InterPro" id="IPR001789">
    <property type="entry name" value="Sig_transdc_resp-reg_receiver"/>
</dbReference>
<dbReference type="SMART" id="SM00448">
    <property type="entry name" value="REC"/>
    <property type="match status" value="1"/>
</dbReference>
<evidence type="ECO:0000313" key="8">
    <source>
        <dbReference type="EMBL" id="NYB73113.1"/>
    </source>
</evidence>
<dbReference type="Pfam" id="PF00196">
    <property type="entry name" value="GerE"/>
    <property type="match status" value="1"/>
</dbReference>
<feature type="domain" description="Response regulatory" evidence="7">
    <location>
        <begin position="5"/>
        <end position="121"/>
    </location>
</feature>
<keyword evidence="9" id="KW-1185">Reference proteome</keyword>
<name>A0A974BH83_SEDHY</name>
<dbReference type="SUPFAM" id="SSF52172">
    <property type="entry name" value="CheY-like"/>
    <property type="match status" value="1"/>
</dbReference>
<evidence type="ECO:0000256" key="3">
    <source>
        <dbReference type="ARBA" id="ARBA00023125"/>
    </source>
</evidence>
<keyword evidence="3" id="KW-0238">DNA-binding</keyword>
<evidence type="ECO:0000256" key="4">
    <source>
        <dbReference type="ARBA" id="ARBA00023163"/>
    </source>
</evidence>
<keyword evidence="2" id="KW-0805">Transcription regulation</keyword>
<dbReference type="RefSeq" id="WP_179236809.1">
    <property type="nucleotide sequence ID" value="NZ_JACBNQ010000002.1"/>
</dbReference>
<dbReference type="Pfam" id="PF00072">
    <property type="entry name" value="Response_reg"/>
    <property type="match status" value="1"/>
</dbReference>
<dbReference type="PRINTS" id="PR00038">
    <property type="entry name" value="HTHLUXR"/>
</dbReference>
<dbReference type="EMBL" id="JACBNQ010000002">
    <property type="protein sequence ID" value="NYB73113.1"/>
    <property type="molecule type" value="Genomic_DNA"/>
</dbReference>
<reference evidence="8" key="1">
    <citation type="submission" date="2020-07" db="EMBL/GenBank/DDBJ databases">
        <title>Genomic analysis of a strain of Sedimentibacter Hydroxybenzoicus DSM7310.</title>
        <authorList>
            <person name="Ma S."/>
        </authorList>
    </citation>
    <scope>NUCLEOTIDE SEQUENCE</scope>
    <source>
        <strain evidence="8">DSM 7310</strain>
    </source>
</reference>
<dbReference type="GO" id="GO:0000160">
    <property type="term" value="P:phosphorelay signal transduction system"/>
    <property type="evidence" value="ECO:0007669"/>
    <property type="project" value="InterPro"/>
</dbReference>
<feature type="domain" description="HTH luxR-type" evidence="6">
    <location>
        <begin position="145"/>
        <end position="210"/>
    </location>
</feature>
<keyword evidence="4" id="KW-0804">Transcription</keyword>
<evidence type="ECO:0000259" key="6">
    <source>
        <dbReference type="PROSITE" id="PS50043"/>
    </source>
</evidence>
<evidence type="ECO:0000313" key="9">
    <source>
        <dbReference type="Proteomes" id="UP000611629"/>
    </source>
</evidence>
<dbReference type="PANTHER" id="PTHR43214">
    <property type="entry name" value="TWO-COMPONENT RESPONSE REGULATOR"/>
    <property type="match status" value="1"/>
</dbReference>
<dbReference type="PROSITE" id="PS50110">
    <property type="entry name" value="RESPONSE_REGULATORY"/>
    <property type="match status" value="1"/>
</dbReference>
<dbReference type="SUPFAM" id="SSF46894">
    <property type="entry name" value="C-terminal effector domain of the bipartite response regulators"/>
    <property type="match status" value="1"/>
</dbReference>
<organism evidence="8 9">
    <name type="scientific">Sedimentibacter hydroxybenzoicus DSM 7310</name>
    <dbReference type="NCBI Taxonomy" id="1123245"/>
    <lineage>
        <taxon>Bacteria</taxon>
        <taxon>Bacillati</taxon>
        <taxon>Bacillota</taxon>
        <taxon>Tissierellia</taxon>
        <taxon>Sedimentibacter</taxon>
    </lineage>
</organism>
<accession>A0A974BH83</accession>
<evidence type="ECO:0000256" key="1">
    <source>
        <dbReference type="ARBA" id="ARBA00022553"/>
    </source>
</evidence>
<gene>
    <name evidence="8" type="ORF">HZF24_03050</name>
</gene>
<evidence type="ECO:0000259" key="7">
    <source>
        <dbReference type="PROSITE" id="PS50110"/>
    </source>
</evidence>
<dbReference type="GO" id="GO:0003677">
    <property type="term" value="F:DNA binding"/>
    <property type="evidence" value="ECO:0007669"/>
    <property type="project" value="UniProtKB-KW"/>
</dbReference>
<dbReference type="PANTHER" id="PTHR43214:SF40">
    <property type="entry name" value="TRANSCRIPTIONAL REGULATORY PROTEIN LNRK"/>
    <property type="match status" value="1"/>
</dbReference>
<dbReference type="GO" id="GO:0006355">
    <property type="term" value="P:regulation of DNA-templated transcription"/>
    <property type="evidence" value="ECO:0007669"/>
    <property type="project" value="InterPro"/>
</dbReference>
<keyword evidence="1 5" id="KW-0597">Phosphoprotein</keyword>
<dbReference type="InterPro" id="IPR016032">
    <property type="entry name" value="Sig_transdc_resp-reg_C-effctor"/>
</dbReference>